<organism evidence="2 3">
    <name type="scientific">Chlamydomonas eustigma</name>
    <dbReference type="NCBI Taxonomy" id="1157962"/>
    <lineage>
        <taxon>Eukaryota</taxon>
        <taxon>Viridiplantae</taxon>
        <taxon>Chlorophyta</taxon>
        <taxon>core chlorophytes</taxon>
        <taxon>Chlorophyceae</taxon>
        <taxon>CS clade</taxon>
        <taxon>Chlamydomonadales</taxon>
        <taxon>Chlamydomonadaceae</taxon>
        <taxon>Chlamydomonas</taxon>
    </lineage>
</organism>
<evidence type="ECO:0000313" key="3">
    <source>
        <dbReference type="Proteomes" id="UP000232323"/>
    </source>
</evidence>
<comment type="caution">
    <text evidence="2">The sequence shown here is derived from an EMBL/GenBank/DDBJ whole genome shotgun (WGS) entry which is preliminary data.</text>
</comment>
<name>A0A250XG10_9CHLO</name>
<dbReference type="AlphaFoldDB" id="A0A250XG10"/>
<sequence length="290" mass="33141">MYLVSYFMFQASRLIESRMGLAVGQVRLRHVLLELSELLDSQERAIKQLLSENESADALSAQALSIASSRQDPHRIRKLLHTLYQHWLPKFLERCNPRDEGDKKDFPPVCPRDVELALTAQAVVDACNTCSPAIDMSLHNNTTRTVPHSKPVGMVSHESRYPREQLKERGWSASPLPVFERSFRLPCGPVEVLRSICDGRLLPTPWLDEYGVKDAELSNLLQLEFKYAAPALTEEQEKFPEFFRVAIQEKEAHAAQLAKTRHIELQHLLQCCKQHQTSQEFMTQNSTGHE</sequence>
<keyword evidence="1" id="KW-0175">Coiled coil</keyword>
<evidence type="ECO:0000256" key="1">
    <source>
        <dbReference type="SAM" id="Coils"/>
    </source>
</evidence>
<dbReference type="EMBL" id="BEGY01000074">
    <property type="protein sequence ID" value="GAX82014.1"/>
    <property type="molecule type" value="Genomic_DNA"/>
</dbReference>
<evidence type="ECO:0000313" key="2">
    <source>
        <dbReference type="EMBL" id="GAX82014.1"/>
    </source>
</evidence>
<reference evidence="2 3" key="1">
    <citation type="submission" date="2017-08" db="EMBL/GenBank/DDBJ databases">
        <title>Acidophilic green algal genome provides insights into adaptation to an acidic environment.</title>
        <authorList>
            <person name="Hirooka S."/>
            <person name="Hirose Y."/>
            <person name="Kanesaki Y."/>
            <person name="Higuchi S."/>
            <person name="Fujiwara T."/>
            <person name="Onuma R."/>
            <person name="Era A."/>
            <person name="Ohbayashi R."/>
            <person name="Uzuka A."/>
            <person name="Nozaki H."/>
            <person name="Yoshikawa H."/>
            <person name="Miyagishima S.Y."/>
        </authorList>
    </citation>
    <scope>NUCLEOTIDE SEQUENCE [LARGE SCALE GENOMIC DNA]</scope>
    <source>
        <strain evidence="2 3">NIES-2499</strain>
    </source>
</reference>
<proteinExistence type="predicted"/>
<dbReference type="Proteomes" id="UP000232323">
    <property type="component" value="Unassembled WGS sequence"/>
</dbReference>
<feature type="coiled-coil region" evidence="1">
    <location>
        <begin position="32"/>
        <end position="59"/>
    </location>
</feature>
<accession>A0A250XG10</accession>
<keyword evidence="3" id="KW-1185">Reference proteome</keyword>
<gene>
    <name evidence="2" type="ORF">CEUSTIGMA_g9442.t1</name>
</gene>
<protein>
    <submittedName>
        <fullName evidence="2">Uncharacterized protein</fullName>
    </submittedName>
</protein>